<keyword evidence="2" id="KW-0408">Iron</keyword>
<dbReference type="Gene3D" id="3.30.70.3270">
    <property type="match status" value="1"/>
</dbReference>
<dbReference type="PROSITE" id="PS51379">
    <property type="entry name" value="4FE4S_FER_2"/>
    <property type="match status" value="2"/>
</dbReference>
<dbReference type="InterPro" id="IPR017900">
    <property type="entry name" value="4Fe4S_Fe_S_CS"/>
</dbReference>
<gene>
    <name evidence="5" type="ORF">MFMK1_000452</name>
</gene>
<sequence length="87" mass="9614">MAVNLISTNEKITTIHKEYCKACELCIHHCPQKILYLDSSINTLGHHPVAVKNPDKCTACGNCALMCPDMAITLEEVNSNDRKIDEG</sequence>
<dbReference type="GO" id="GO:0051536">
    <property type="term" value="F:iron-sulfur cluster binding"/>
    <property type="evidence" value="ECO:0007669"/>
    <property type="project" value="UniProtKB-KW"/>
</dbReference>
<keyword evidence="6" id="KW-1185">Reference proteome</keyword>
<dbReference type="PROSITE" id="PS00198">
    <property type="entry name" value="4FE4S_FER_1"/>
    <property type="match status" value="1"/>
</dbReference>
<dbReference type="InterPro" id="IPR017896">
    <property type="entry name" value="4Fe4S_Fe-S-bd"/>
</dbReference>
<keyword evidence="3" id="KW-0411">Iron-sulfur</keyword>
<name>A0AAU0UN95_9FIRM</name>
<evidence type="ECO:0000259" key="4">
    <source>
        <dbReference type="PROSITE" id="PS51379"/>
    </source>
</evidence>
<dbReference type="PANTHER" id="PTHR43122:SF1">
    <property type="entry name" value="IRON-SULFUR-BINDING PROTEIN"/>
    <property type="match status" value="1"/>
</dbReference>
<dbReference type="GO" id="GO:0046872">
    <property type="term" value="F:metal ion binding"/>
    <property type="evidence" value="ECO:0007669"/>
    <property type="project" value="UniProtKB-KW"/>
</dbReference>
<evidence type="ECO:0000256" key="1">
    <source>
        <dbReference type="ARBA" id="ARBA00022723"/>
    </source>
</evidence>
<reference evidence="5 6" key="1">
    <citation type="submission" date="2023-04" db="EMBL/GenBank/DDBJ databases">
        <authorList>
            <person name="Hsu D."/>
        </authorList>
    </citation>
    <scope>NUCLEOTIDE SEQUENCE [LARGE SCALE GENOMIC DNA]</scope>
    <source>
        <strain evidence="5 6">MK1</strain>
    </source>
</reference>
<dbReference type="Proteomes" id="UP001329915">
    <property type="component" value="Chromosome"/>
</dbReference>
<protein>
    <submittedName>
        <fullName evidence="5">4Fe-4S binding protein</fullName>
    </submittedName>
</protein>
<keyword evidence="1" id="KW-0479">Metal-binding</keyword>
<dbReference type="Pfam" id="PF00037">
    <property type="entry name" value="Fer4"/>
    <property type="match status" value="1"/>
</dbReference>
<feature type="domain" description="4Fe-4S ferredoxin-type" evidence="4">
    <location>
        <begin position="47"/>
        <end position="77"/>
    </location>
</feature>
<evidence type="ECO:0000313" key="6">
    <source>
        <dbReference type="Proteomes" id="UP001329915"/>
    </source>
</evidence>
<feature type="domain" description="4Fe-4S ferredoxin-type" evidence="4">
    <location>
        <begin position="11"/>
        <end position="40"/>
    </location>
</feature>
<dbReference type="AlphaFoldDB" id="A0AAU0UN95"/>
<dbReference type="KEGG" id="dbc:MFMK1_000452"/>
<dbReference type="SUPFAM" id="SSF54862">
    <property type="entry name" value="4Fe-4S ferredoxins"/>
    <property type="match status" value="1"/>
</dbReference>
<evidence type="ECO:0000313" key="5">
    <source>
        <dbReference type="EMBL" id="WRO20668.1"/>
    </source>
</evidence>
<evidence type="ECO:0000256" key="3">
    <source>
        <dbReference type="ARBA" id="ARBA00023014"/>
    </source>
</evidence>
<evidence type="ECO:0000256" key="2">
    <source>
        <dbReference type="ARBA" id="ARBA00023004"/>
    </source>
</evidence>
<dbReference type="EMBL" id="CP121694">
    <property type="protein sequence ID" value="WRO20668.1"/>
    <property type="molecule type" value="Genomic_DNA"/>
</dbReference>
<dbReference type="RefSeq" id="WP_366923554.1">
    <property type="nucleotide sequence ID" value="NZ_CP121694.1"/>
</dbReference>
<dbReference type="PANTHER" id="PTHR43122">
    <property type="entry name" value="FERREDOXIN SUBUNIT OF PYRUVATE:FLAVODOXIN OXIDOREDUCTASE-RELATED"/>
    <property type="match status" value="1"/>
</dbReference>
<proteinExistence type="predicted"/>
<organism evidence="5 6">
    <name type="scientific">Metallumcola ferriviriculae</name>
    <dbReference type="NCBI Taxonomy" id="3039180"/>
    <lineage>
        <taxon>Bacteria</taxon>
        <taxon>Bacillati</taxon>
        <taxon>Bacillota</taxon>
        <taxon>Clostridia</taxon>
        <taxon>Neomoorellales</taxon>
        <taxon>Desulfitibacteraceae</taxon>
        <taxon>Metallumcola</taxon>
    </lineage>
</organism>
<dbReference type="Gene3D" id="3.30.70.20">
    <property type="match status" value="1"/>
</dbReference>
<accession>A0AAU0UN95</accession>